<dbReference type="GO" id="GO:0046983">
    <property type="term" value="F:protein dimerization activity"/>
    <property type="evidence" value="ECO:0007669"/>
    <property type="project" value="UniProtKB-UniRule"/>
</dbReference>
<keyword evidence="4 6" id="KW-0067">ATP-binding</keyword>
<dbReference type="PANTHER" id="PTHR48102:SF7">
    <property type="entry name" value="ATP-DEPENDENT CLP PROTEASE ATP-BINDING SUBUNIT CLPX-LIKE, MITOCHONDRIAL"/>
    <property type="match status" value="1"/>
</dbReference>
<evidence type="ECO:0000256" key="1">
    <source>
        <dbReference type="ARBA" id="ARBA00022723"/>
    </source>
</evidence>
<feature type="binding site" evidence="6 7">
    <location>
        <position position="37"/>
    </location>
    <ligand>
        <name>Zn(2+)</name>
        <dbReference type="ChEBI" id="CHEBI:29105"/>
    </ligand>
</feature>
<dbReference type="GO" id="GO:0051082">
    <property type="term" value="F:unfolded protein binding"/>
    <property type="evidence" value="ECO:0007669"/>
    <property type="project" value="UniProtKB-UniRule"/>
</dbReference>
<feature type="binding site" evidence="6 7">
    <location>
        <position position="18"/>
    </location>
    <ligand>
        <name>Zn(2+)</name>
        <dbReference type="ChEBI" id="CHEBI:29105"/>
    </ligand>
</feature>
<name>A0A0R2JCW6_9LACO</name>
<dbReference type="InterPro" id="IPR003593">
    <property type="entry name" value="AAA+_ATPase"/>
</dbReference>
<comment type="similarity">
    <text evidence="6 7">Belongs to the ClpX chaperone family.</text>
</comment>
<evidence type="ECO:0000256" key="2">
    <source>
        <dbReference type="ARBA" id="ARBA00022741"/>
    </source>
</evidence>
<dbReference type="InterPro" id="IPR038366">
    <property type="entry name" value="Znf_CppX_C4_sf"/>
</dbReference>
<proteinExistence type="inferred from homology"/>
<comment type="caution">
    <text evidence="9">The sequence shown here is derived from an EMBL/GenBank/DDBJ whole genome shotgun (WGS) entry which is preliminary data.</text>
</comment>
<keyword evidence="1 6" id="KW-0479">Metal-binding</keyword>
<dbReference type="SMART" id="SM01086">
    <property type="entry name" value="ClpB_D2-small"/>
    <property type="match status" value="1"/>
</dbReference>
<dbReference type="InterPro" id="IPR059188">
    <property type="entry name" value="Znf_CLPX-like"/>
</dbReference>
<dbReference type="PANTHER" id="PTHR48102">
    <property type="entry name" value="ATP-DEPENDENT CLP PROTEASE ATP-BINDING SUBUNIT CLPX-LIKE, MITOCHONDRIAL-RELATED"/>
    <property type="match status" value="1"/>
</dbReference>
<dbReference type="FunFam" id="3.40.50.300:FF:000005">
    <property type="entry name" value="ATP-dependent Clp protease ATP-binding subunit ClpX"/>
    <property type="match status" value="1"/>
</dbReference>
<feature type="binding site" evidence="6 7">
    <location>
        <position position="15"/>
    </location>
    <ligand>
        <name>Zn(2+)</name>
        <dbReference type="ChEBI" id="CHEBI:29105"/>
    </ligand>
</feature>
<dbReference type="GO" id="GO:0008270">
    <property type="term" value="F:zinc ion binding"/>
    <property type="evidence" value="ECO:0007669"/>
    <property type="project" value="UniProtKB-UniRule"/>
</dbReference>
<comment type="function">
    <text evidence="6">ATP-dependent specificity component of the Clp protease. It directs the protease to specific substrates. Can perform chaperone functions in the absence of ClpP.</text>
</comment>
<dbReference type="Pfam" id="PF06689">
    <property type="entry name" value="zf-C4_ClpX"/>
    <property type="match status" value="1"/>
</dbReference>
<evidence type="ECO:0000256" key="5">
    <source>
        <dbReference type="ARBA" id="ARBA00023186"/>
    </source>
</evidence>
<gene>
    <name evidence="6" type="primary">clpX</name>
    <name evidence="9" type="ORF">IV73_GL000939</name>
</gene>
<dbReference type="Gene3D" id="6.20.220.10">
    <property type="entry name" value="ClpX chaperone, C4-type zinc finger domain"/>
    <property type="match status" value="1"/>
</dbReference>
<dbReference type="GO" id="GO:0051603">
    <property type="term" value="P:proteolysis involved in protein catabolic process"/>
    <property type="evidence" value="ECO:0007669"/>
    <property type="project" value="TreeGrafter"/>
</dbReference>
<dbReference type="Gene3D" id="1.10.8.60">
    <property type="match status" value="1"/>
</dbReference>
<dbReference type="FunFam" id="1.10.8.60:FF:000002">
    <property type="entry name" value="ATP-dependent Clp protease ATP-binding subunit ClpX"/>
    <property type="match status" value="1"/>
</dbReference>
<keyword evidence="3 6" id="KW-0862">Zinc</keyword>
<feature type="binding site" evidence="6 7">
    <location>
        <position position="40"/>
    </location>
    <ligand>
        <name>Zn(2+)</name>
        <dbReference type="ChEBI" id="CHEBI:29105"/>
    </ligand>
</feature>
<dbReference type="SUPFAM" id="SSF52540">
    <property type="entry name" value="P-loop containing nucleoside triphosphate hydrolases"/>
    <property type="match status" value="1"/>
</dbReference>
<evidence type="ECO:0000256" key="7">
    <source>
        <dbReference type="PROSITE-ProRule" id="PRU01250"/>
    </source>
</evidence>
<dbReference type="RefSeq" id="WP_057755428.1">
    <property type="nucleotide sequence ID" value="NZ_JQBP01000003.1"/>
</dbReference>
<dbReference type="AlphaFoldDB" id="A0A0R2JCW6"/>
<dbReference type="Pfam" id="PF10431">
    <property type="entry name" value="ClpB_D2-small"/>
    <property type="match status" value="1"/>
</dbReference>
<dbReference type="SMART" id="SM00382">
    <property type="entry name" value="AAA"/>
    <property type="match status" value="1"/>
</dbReference>
<dbReference type="InterPro" id="IPR003959">
    <property type="entry name" value="ATPase_AAA_core"/>
</dbReference>
<evidence type="ECO:0000313" key="9">
    <source>
        <dbReference type="EMBL" id="KRN75177.1"/>
    </source>
</evidence>
<dbReference type="PROSITE" id="PS51902">
    <property type="entry name" value="CLPX_ZB"/>
    <property type="match status" value="1"/>
</dbReference>
<dbReference type="GO" id="GO:0140662">
    <property type="term" value="F:ATP-dependent protein folding chaperone"/>
    <property type="evidence" value="ECO:0007669"/>
    <property type="project" value="InterPro"/>
</dbReference>
<dbReference type="HAMAP" id="MF_00175">
    <property type="entry name" value="ClpX"/>
    <property type="match status" value="1"/>
</dbReference>
<evidence type="ECO:0000256" key="4">
    <source>
        <dbReference type="ARBA" id="ARBA00022840"/>
    </source>
</evidence>
<dbReference type="SMART" id="SM00994">
    <property type="entry name" value="zf-C4_ClpX"/>
    <property type="match status" value="1"/>
</dbReference>
<dbReference type="EMBL" id="JQBP01000003">
    <property type="protein sequence ID" value="KRN75177.1"/>
    <property type="molecule type" value="Genomic_DNA"/>
</dbReference>
<protein>
    <recommendedName>
        <fullName evidence="6">ATP-dependent Clp protease ATP-binding subunit ClpX</fullName>
    </recommendedName>
</protein>
<sequence>MIDTTDNTTGGAAYCSFCGKSASEVKKLVAGPGVFICNECVELAQQIINEDLQADAIEQKVNLMTPAEIVENLNTYVVGQDDAKRTLAVAVYNHYKRVNTLLDKDHDGDSEVELQKSNIAMVGPTGSGKTYIAQSLAKMLNVPFAIADATTLTEAGYVGEDVENILLKLLQAADYDVERAEMGIIYIDEIDKIAKKSENVSITRDVSGEGVQQALLKMIEGTIANVPPQGGRKHPNQEFIQVDTTNILFIVGGAFAGIENIVKERVGGKTIGFGTDSAKALQNSDQTFMQQTVPEDLMTFGLIPEFIGRLPILTVLDELTADDLVQILTKPKNALVKQYQALLALDGVKLTFEPGALKAMANLAIERETGARGLRSIIEEVMRDVMFDIPSRNDVAEVVISQENVEKNTTPKVILK</sequence>
<reference evidence="9 10" key="1">
    <citation type="journal article" date="2015" name="Genome Announc.">
        <title>Expanding the biotechnology potential of lactobacilli through comparative genomics of 213 strains and associated genera.</title>
        <authorList>
            <person name="Sun Z."/>
            <person name="Harris H.M."/>
            <person name="McCann A."/>
            <person name="Guo C."/>
            <person name="Argimon S."/>
            <person name="Zhang W."/>
            <person name="Yang X."/>
            <person name="Jeffery I.B."/>
            <person name="Cooney J.C."/>
            <person name="Kagawa T.F."/>
            <person name="Liu W."/>
            <person name="Song Y."/>
            <person name="Salvetti E."/>
            <person name="Wrobel A."/>
            <person name="Rasinkangas P."/>
            <person name="Parkhill J."/>
            <person name="Rea M.C."/>
            <person name="O'Sullivan O."/>
            <person name="Ritari J."/>
            <person name="Douillard F.P."/>
            <person name="Paul Ross R."/>
            <person name="Yang R."/>
            <person name="Briner A.E."/>
            <person name="Felis G.E."/>
            <person name="de Vos W.M."/>
            <person name="Barrangou R."/>
            <person name="Klaenhammer T.R."/>
            <person name="Caufield P.W."/>
            <person name="Cui Y."/>
            <person name="Zhang H."/>
            <person name="O'Toole P.W."/>
        </authorList>
    </citation>
    <scope>NUCLEOTIDE SEQUENCE [LARGE SCALE GENOMIC DNA]</scope>
    <source>
        <strain evidence="9 10">DSM 20593</strain>
    </source>
</reference>
<dbReference type="InterPro" id="IPR010603">
    <property type="entry name" value="Znf_CppX_C4"/>
</dbReference>
<dbReference type="GO" id="GO:0009376">
    <property type="term" value="C:HslUV protease complex"/>
    <property type="evidence" value="ECO:0007669"/>
    <property type="project" value="TreeGrafter"/>
</dbReference>
<dbReference type="GO" id="GO:0051301">
    <property type="term" value="P:cell division"/>
    <property type="evidence" value="ECO:0007669"/>
    <property type="project" value="TreeGrafter"/>
</dbReference>
<dbReference type="SUPFAM" id="SSF57716">
    <property type="entry name" value="Glucocorticoid receptor-like (DNA-binding domain)"/>
    <property type="match status" value="1"/>
</dbReference>
<accession>A0A0R2JCW6</accession>
<dbReference type="Pfam" id="PF07724">
    <property type="entry name" value="AAA_2"/>
    <property type="match status" value="1"/>
</dbReference>
<dbReference type="Gene3D" id="3.40.50.300">
    <property type="entry name" value="P-loop containing nucleotide triphosphate hydrolases"/>
    <property type="match status" value="1"/>
</dbReference>
<dbReference type="InterPro" id="IPR046425">
    <property type="entry name" value="ClpX_bact"/>
</dbReference>
<dbReference type="PATRIC" id="fig|1616.3.peg.960"/>
<evidence type="ECO:0000259" key="8">
    <source>
        <dbReference type="PROSITE" id="PS51902"/>
    </source>
</evidence>
<dbReference type="Proteomes" id="UP000051655">
    <property type="component" value="Unassembled WGS sequence"/>
</dbReference>
<feature type="binding site" evidence="6">
    <location>
        <begin position="124"/>
        <end position="131"/>
    </location>
    <ligand>
        <name>ATP</name>
        <dbReference type="ChEBI" id="CHEBI:30616"/>
    </ligand>
</feature>
<dbReference type="InterPro" id="IPR019489">
    <property type="entry name" value="Clp_ATPase_C"/>
</dbReference>
<dbReference type="InterPro" id="IPR050052">
    <property type="entry name" value="ATP-dep_Clp_protease_ClpX"/>
</dbReference>
<organism evidence="9 10">
    <name type="scientific">Weissella kandleri</name>
    <dbReference type="NCBI Taxonomy" id="1616"/>
    <lineage>
        <taxon>Bacteria</taxon>
        <taxon>Bacillati</taxon>
        <taxon>Bacillota</taxon>
        <taxon>Bacilli</taxon>
        <taxon>Lactobacillales</taxon>
        <taxon>Lactobacillaceae</taxon>
        <taxon>Weissella</taxon>
    </lineage>
</organism>
<dbReference type="GO" id="GO:0005524">
    <property type="term" value="F:ATP binding"/>
    <property type="evidence" value="ECO:0007669"/>
    <property type="project" value="UniProtKB-UniRule"/>
</dbReference>
<evidence type="ECO:0000256" key="6">
    <source>
        <dbReference type="HAMAP-Rule" id="MF_00175"/>
    </source>
</evidence>
<feature type="domain" description="ClpX-type ZB" evidence="8">
    <location>
        <begin position="1"/>
        <end position="56"/>
    </location>
</feature>
<dbReference type="NCBIfam" id="NF003745">
    <property type="entry name" value="PRK05342.1"/>
    <property type="match status" value="1"/>
</dbReference>
<comment type="subunit">
    <text evidence="6">Component of the ClpX-ClpP complex. Forms a hexameric ring that, in the presence of ATP, binds to fourteen ClpP subunits assembled into a disk-like structure with a central cavity, resembling the structure of eukaryotic proteasomes.</text>
</comment>
<dbReference type="NCBIfam" id="TIGR00382">
    <property type="entry name" value="clpX"/>
    <property type="match status" value="1"/>
</dbReference>
<evidence type="ECO:0000313" key="10">
    <source>
        <dbReference type="Proteomes" id="UP000051655"/>
    </source>
</evidence>
<dbReference type="InterPro" id="IPR004487">
    <property type="entry name" value="Clp_protease_ATP-bd_su_ClpX"/>
</dbReference>
<evidence type="ECO:0000256" key="3">
    <source>
        <dbReference type="ARBA" id="ARBA00022833"/>
    </source>
</evidence>
<dbReference type="InterPro" id="IPR027417">
    <property type="entry name" value="P-loop_NTPase"/>
</dbReference>
<dbReference type="OrthoDB" id="9804062at2"/>
<dbReference type="CDD" id="cd19497">
    <property type="entry name" value="RecA-like_ClpX"/>
    <property type="match status" value="1"/>
</dbReference>
<keyword evidence="2 6" id="KW-0547">Nucleotide-binding</keyword>
<keyword evidence="5 6" id="KW-0143">Chaperone</keyword>
<dbReference type="GO" id="GO:0016887">
    <property type="term" value="F:ATP hydrolysis activity"/>
    <property type="evidence" value="ECO:0007669"/>
    <property type="project" value="InterPro"/>
</dbReference>
<keyword evidence="10" id="KW-1185">Reference proteome</keyword>
<dbReference type="STRING" id="1616.IV73_GL000939"/>